<evidence type="ECO:0000256" key="9">
    <source>
        <dbReference type="ARBA" id="ARBA00023125"/>
    </source>
</evidence>
<dbReference type="GO" id="GO:0006270">
    <property type="term" value="P:DNA replication initiation"/>
    <property type="evidence" value="ECO:0007669"/>
    <property type="project" value="TreeGrafter"/>
</dbReference>
<keyword evidence="8 12" id="KW-0067">ATP-binding</keyword>
<keyword evidence="2 12" id="KW-0235">DNA replication</keyword>
<keyword evidence="5 12" id="KW-0378">Hydrolase</keyword>
<feature type="binding site" evidence="12">
    <location>
        <position position="428"/>
    </location>
    <ligand>
        <name>Zn(2+)</name>
        <dbReference type="ChEBI" id="CHEBI:29105"/>
        <label>1</label>
    </ligand>
</feature>
<evidence type="ECO:0000256" key="10">
    <source>
        <dbReference type="ARBA" id="ARBA00023235"/>
    </source>
</evidence>
<dbReference type="Pfam" id="PF00271">
    <property type="entry name" value="Helicase_C"/>
    <property type="match status" value="1"/>
</dbReference>
<dbReference type="GO" id="GO:0008270">
    <property type="term" value="F:zinc ion binding"/>
    <property type="evidence" value="ECO:0007669"/>
    <property type="project" value="UniProtKB-UniRule"/>
</dbReference>
<dbReference type="InterPro" id="IPR041236">
    <property type="entry name" value="PriA_C"/>
</dbReference>
<dbReference type="GO" id="GO:0016887">
    <property type="term" value="F:ATP hydrolysis activity"/>
    <property type="evidence" value="ECO:0007669"/>
    <property type="project" value="RHEA"/>
</dbReference>
<feature type="binding site" evidence="12">
    <location>
        <position position="468"/>
    </location>
    <ligand>
        <name>Zn(2+)</name>
        <dbReference type="ChEBI" id="CHEBI:29105"/>
        <label>1</label>
    </ligand>
</feature>
<feature type="binding site" evidence="12">
    <location>
        <position position="452"/>
    </location>
    <ligand>
        <name>Zn(2+)</name>
        <dbReference type="ChEBI" id="CHEBI:29105"/>
        <label>2</label>
    </ligand>
</feature>
<dbReference type="CDD" id="cd17929">
    <property type="entry name" value="DEXHc_priA"/>
    <property type="match status" value="1"/>
</dbReference>
<dbReference type="InterPro" id="IPR040498">
    <property type="entry name" value="PriA_CRR"/>
</dbReference>
<feature type="binding site" evidence="12">
    <location>
        <position position="425"/>
    </location>
    <ligand>
        <name>Zn(2+)</name>
        <dbReference type="ChEBI" id="CHEBI:29105"/>
        <label>1</label>
    </ligand>
</feature>
<evidence type="ECO:0000259" key="13">
    <source>
        <dbReference type="PROSITE" id="PS51192"/>
    </source>
</evidence>
<dbReference type="EMBL" id="UAWL01000006">
    <property type="protein sequence ID" value="SQB99226.1"/>
    <property type="molecule type" value="Genomic_DNA"/>
</dbReference>
<keyword evidence="7 12" id="KW-0862">Zinc</keyword>
<dbReference type="InterPro" id="IPR014001">
    <property type="entry name" value="Helicase_ATP-bd"/>
</dbReference>
<dbReference type="GO" id="GO:0043138">
    <property type="term" value="F:3'-5' DNA helicase activity"/>
    <property type="evidence" value="ECO:0007669"/>
    <property type="project" value="UniProtKB-EC"/>
</dbReference>
<comment type="similarity">
    <text evidence="12">Belongs to the helicase family. PriA subfamily.</text>
</comment>
<dbReference type="SMART" id="SM00490">
    <property type="entry name" value="HELICc"/>
    <property type="match status" value="1"/>
</dbReference>
<dbReference type="GO" id="GO:0003677">
    <property type="term" value="F:DNA binding"/>
    <property type="evidence" value="ECO:0007669"/>
    <property type="project" value="UniProtKB-UniRule"/>
</dbReference>
<sequence>MFFYCIAALGLHSPLLTYQSPLLLQKGQCVRIQIKNKHHKGVVLRQVNKPDFVCKTLEVEHFYFNRRQQILADFIAYYYHCSYAESYNLFEPFMQFVWHCNQNLNPKPRKKQNPQNPQSQKMQNLNLPNLAPKLDSALDSALIDSALDFNSESTLDSAYKSISMDSTFWHTKLPNFETMRFFTDIPLSSNRTIATLKPLSQAQLAASNFIESKHVSLLFGDTGSGKTEIYFYHIAKALSQNKSALFLMPEIALTPQILARLESSFGDCVGVWHSKLTKAQKQNIINNIYTQRIKIIAGARSALFLPLANLGVIIVDEEHDEAYKSLQNPRYNARDLCLFLAQKAHIKVILGSATPSLSSYVLAKNNKYLYRLKGRFFDSAKDFILEQHKCELSPNLLQHLHQTLESKKQAIFFLPTRAHFKSLLCLQCGYGFQCPFCSVNMSLHLSQNALVCHYCAYTQAIPNQCLQCNNHDLSTNRIGTAQIADELKVHFPHANIAVFDKDHASTHKKLKEILHNFNTHKIDILVGTQMLSKGHDYHNVALAVVMGIDYVLNGGDFKSFERGIALLHQIAGRSGRKERGKVFIQSLQTDWIRLFLGDYEEFLKWEFTHRSHAYPPFKRLAMIHFSHTNKAQAKANMLQILPFLERNKEIIIIGYGQNAIEKIANKWRFHILLSAPKTKQILSAIQNLDVDIDIDALDTL</sequence>
<keyword evidence="6 12" id="KW-0347">Helicase</keyword>
<dbReference type="Proteomes" id="UP000250166">
    <property type="component" value="Unassembled WGS sequence"/>
</dbReference>
<keyword evidence="1 12" id="KW-0639">Primosome</keyword>
<dbReference type="PANTHER" id="PTHR30580">
    <property type="entry name" value="PRIMOSOMAL PROTEIN N"/>
    <property type="match status" value="1"/>
</dbReference>
<dbReference type="InterPro" id="IPR027417">
    <property type="entry name" value="P-loop_NTPase"/>
</dbReference>
<dbReference type="HAMAP" id="MF_00983">
    <property type="entry name" value="PriA"/>
    <property type="match status" value="1"/>
</dbReference>
<dbReference type="GO" id="GO:1990077">
    <property type="term" value="C:primosome complex"/>
    <property type="evidence" value="ECO:0007669"/>
    <property type="project" value="UniProtKB-UniRule"/>
</dbReference>
<comment type="catalytic activity">
    <reaction evidence="11 12">
        <text>ATP + H2O = ADP + phosphate + H(+)</text>
        <dbReference type="Rhea" id="RHEA:13065"/>
        <dbReference type="ChEBI" id="CHEBI:15377"/>
        <dbReference type="ChEBI" id="CHEBI:15378"/>
        <dbReference type="ChEBI" id="CHEBI:30616"/>
        <dbReference type="ChEBI" id="CHEBI:43474"/>
        <dbReference type="ChEBI" id="CHEBI:456216"/>
        <dbReference type="EC" id="5.6.2.4"/>
    </reaction>
</comment>
<feature type="binding site" evidence="12">
    <location>
        <position position="437"/>
    </location>
    <ligand>
        <name>Zn(2+)</name>
        <dbReference type="ChEBI" id="CHEBI:29105"/>
        <label>2</label>
    </ligand>
</feature>
<dbReference type="RefSeq" id="WP_112058868.1">
    <property type="nucleotide sequence ID" value="NZ_UAWL01000006.1"/>
</dbReference>
<evidence type="ECO:0000313" key="15">
    <source>
        <dbReference type="Proteomes" id="UP000250166"/>
    </source>
</evidence>
<name>A0A2X3BIU7_9HELI</name>
<evidence type="ECO:0000256" key="4">
    <source>
        <dbReference type="ARBA" id="ARBA00022741"/>
    </source>
</evidence>
<keyword evidence="9 12" id="KW-0238">DNA-binding</keyword>
<feature type="binding site" evidence="12">
    <location>
        <position position="434"/>
    </location>
    <ligand>
        <name>Zn(2+)</name>
        <dbReference type="ChEBI" id="CHEBI:29105"/>
        <label>2</label>
    </ligand>
</feature>
<evidence type="ECO:0000256" key="5">
    <source>
        <dbReference type="ARBA" id="ARBA00022801"/>
    </source>
</evidence>
<keyword evidence="4 12" id="KW-0547">Nucleotide-binding</keyword>
<dbReference type="Gene3D" id="3.40.50.300">
    <property type="entry name" value="P-loop containing nucleotide triphosphate hydrolases"/>
    <property type="match status" value="2"/>
</dbReference>
<dbReference type="AlphaFoldDB" id="A0A2X3BIU7"/>
<dbReference type="InterPro" id="IPR001650">
    <property type="entry name" value="Helicase_C-like"/>
</dbReference>
<evidence type="ECO:0000256" key="2">
    <source>
        <dbReference type="ARBA" id="ARBA00022705"/>
    </source>
</evidence>
<accession>A0A2X3BIU7</accession>
<comment type="cofactor">
    <cofactor evidence="12">
        <name>Zn(2+)</name>
        <dbReference type="ChEBI" id="CHEBI:29105"/>
    </cofactor>
    <text evidence="12">Binds 2 zinc ions per subunit.</text>
</comment>
<gene>
    <name evidence="12 14" type="primary">priA</name>
    <name evidence="14" type="ORF">NCTC13102_01643</name>
</gene>
<feature type="binding site" evidence="12">
    <location>
        <position position="465"/>
    </location>
    <ligand>
        <name>Zn(2+)</name>
        <dbReference type="ChEBI" id="CHEBI:29105"/>
        <label>1</label>
    </ligand>
</feature>
<comment type="catalytic activity">
    <reaction evidence="12">
        <text>Couples ATP hydrolysis with the unwinding of duplex DNA by translocating in the 3'-5' direction.</text>
        <dbReference type="EC" id="5.6.2.4"/>
    </reaction>
</comment>
<dbReference type="InterPro" id="IPR011545">
    <property type="entry name" value="DEAD/DEAH_box_helicase_dom"/>
</dbReference>
<dbReference type="PROSITE" id="PS51192">
    <property type="entry name" value="HELICASE_ATP_BIND_1"/>
    <property type="match status" value="1"/>
</dbReference>
<dbReference type="SMART" id="SM00487">
    <property type="entry name" value="DEXDc"/>
    <property type="match status" value="1"/>
</dbReference>
<dbReference type="FunFam" id="3.40.50.300:FF:000489">
    <property type="entry name" value="Primosome assembly protein PriA"/>
    <property type="match status" value="1"/>
</dbReference>
<keyword evidence="10 12" id="KW-0413">Isomerase</keyword>
<feature type="binding site" evidence="12">
    <location>
        <position position="455"/>
    </location>
    <ligand>
        <name>Zn(2+)</name>
        <dbReference type="ChEBI" id="CHEBI:29105"/>
        <label>2</label>
    </ligand>
</feature>
<dbReference type="Pfam" id="PF18074">
    <property type="entry name" value="PriA_C"/>
    <property type="match status" value="1"/>
</dbReference>
<dbReference type="GO" id="GO:0006269">
    <property type="term" value="P:DNA replication, synthesis of primer"/>
    <property type="evidence" value="ECO:0007669"/>
    <property type="project" value="UniProtKB-KW"/>
</dbReference>
<evidence type="ECO:0000256" key="1">
    <source>
        <dbReference type="ARBA" id="ARBA00022515"/>
    </source>
</evidence>
<dbReference type="SUPFAM" id="SSF52540">
    <property type="entry name" value="P-loop containing nucleoside triphosphate hydrolases"/>
    <property type="match status" value="1"/>
</dbReference>
<dbReference type="Pfam" id="PF18319">
    <property type="entry name" value="Zn_ribbon_PriA"/>
    <property type="match status" value="1"/>
</dbReference>
<evidence type="ECO:0000256" key="7">
    <source>
        <dbReference type="ARBA" id="ARBA00022833"/>
    </source>
</evidence>
<organism evidence="14 15">
    <name type="scientific">Helicobacter fennelliae</name>
    <dbReference type="NCBI Taxonomy" id="215"/>
    <lineage>
        <taxon>Bacteria</taxon>
        <taxon>Pseudomonadati</taxon>
        <taxon>Campylobacterota</taxon>
        <taxon>Epsilonproteobacteria</taxon>
        <taxon>Campylobacterales</taxon>
        <taxon>Helicobacteraceae</taxon>
        <taxon>Helicobacter</taxon>
    </lineage>
</organism>
<keyword evidence="3 12" id="KW-0479">Metal-binding</keyword>
<dbReference type="Pfam" id="PF00270">
    <property type="entry name" value="DEAD"/>
    <property type="match status" value="1"/>
</dbReference>
<dbReference type="PANTHER" id="PTHR30580:SF0">
    <property type="entry name" value="PRIMOSOMAL PROTEIN N"/>
    <property type="match status" value="1"/>
</dbReference>
<dbReference type="EC" id="5.6.2.4" evidence="12"/>
<reference evidence="14 15" key="1">
    <citation type="submission" date="2018-06" db="EMBL/GenBank/DDBJ databases">
        <authorList>
            <consortium name="Pathogen Informatics"/>
            <person name="Doyle S."/>
        </authorList>
    </citation>
    <scope>NUCLEOTIDE SEQUENCE [LARGE SCALE GENOMIC DNA]</scope>
    <source>
        <strain evidence="14 15">NCTC13102</strain>
    </source>
</reference>
<evidence type="ECO:0000256" key="8">
    <source>
        <dbReference type="ARBA" id="ARBA00022840"/>
    </source>
</evidence>
<evidence type="ECO:0000256" key="11">
    <source>
        <dbReference type="ARBA" id="ARBA00048988"/>
    </source>
</evidence>
<dbReference type="NCBIfam" id="TIGR00595">
    <property type="entry name" value="priA"/>
    <property type="match status" value="1"/>
</dbReference>
<comment type="subunit">
    <text evidence="12">Component of the replication restart primosome.</text>
</comment>
<feature type="domain" description="Helicase ATP-binding" evidence="13">
    <location>
        <begin position="207"/>
        <end position="373"/>
    </location>
</feature>
<dbReference type="GO" id="GO:0005524">
    <property type="term" value="F:ATP binding"/>
    <property type="evidence" value="ECO:0007669"/>
    <property type="project" value="UniProtKB-UniRule"/>
</dbReference>
<dbReference type="InterPro" id="IPR005259">
    <property type="entry name" value="PriA"/>
</dbReference>
<dbReference type="GO" id="GO:0006302">
    <property type="term" value="P:double-strand break repair"/>
    <property type="evidence" value="ECO:0007669"/>
    <property type="project" value="InterPro"/>
</dbReference>
<evidence type="ECO:0000256" key="6">
    <source>
        <dbReference type="ARBA" id="ARBA00022806"/>
    </source>
</evidence>
<comment type="function">
    <text evidence="12">Initiates the restart of stalled replication forks, which reloads the replicative helicase on sites other than the origin of replication. Recognizes and binds to abandoned replication forks and remodels them to uncover a helicase loading site. Promotes assembly of the primosome at these replication forks.</text>
</comment>
<evidence type="ECO:0000256" key="12">
    <source>
        <dbReference type="HAMAP-Rule" id="MF_00983"/>
    </source>
</evidence>
<evidence type="ECO:0000256" key="3">
    <source>
        <dbReference type="ARBA" id="ARBA00022723"/>
    </source>
</evidence>
<dbReference type="GO" id="GO:0006310">
    <property type="term" value="P:DNA recombination"/>
    <property type="evidence" value="ECO:0007669"/>
    <property type="project" value="InterPro"/>
</dbReference>
<protein>
    <recommendedName>
        <fullName evidence="12">Replication restart protein PriA</fullName>
    </recommendedName>
    <alternativeName>
        <fullName evidence="12">ATP-dependent DNA helicase PriA</fullName>
        <ecNumber evidence="12">5.6.2.4</ecNumber>
    </alternativeName>
    <alternativeName>
        <fullName evidence="12">DNA 3'-5' helicase PriA</fullName>
    </alternativeName>
</protein>
<proteinExistence type="inferred from homology"/>
<evidence type="ECO:0000313" key="14">
    <source>
        <dbReference type="EMBL" id="SQB99226.1"/>
    </source>
</evidence>